<evidence type="ECO:0000313" key="3">
    <source>
        <dbReference type="Proteomes" id="UP000318017"/>
    </source>
</evidence>
<keyword evidence="3" id="KW-1185">Reference proteome</keyword>
<evidence type="ECO:0000259" key="1">
    <source>
        <dbReference type="Pfam" id="PF07596"/>
    </source>
</evidence>
<dbReference type="AlphaFoldDB" id="A0A518G8B4"/>
<dbReference type="PANTHER" id="PTHR30093:SF2">
    <property type="entry name" value="TYPE II SECRETION SYSTEM PROTEIN H"/>
    <property type="match status" value="1"/>
</dbReference>
<dbReference type="OrthoDB" id="236724at2"/>
<dbReference type="Proteomes" id="UP000318017">
    <property type="component" value="Chromosome"/>
</dbReference>
<protein>
    <submittedName>
        <fullName evidence="2">Type II secretion system protein G</fullName>
    </submittedName>
</protein>
<evidence type="ECO:0000313" key="2">
    <source>
        <dbReference type="EMBL" id="QDV24828.1"/>
    </source>
</evidence>
<dbReference type="InterPro" id="IPR011453">
    <property type="entry name" value="DUF1559"/>
</dbReference>
<gene>
    <name evidence="2" type="primary">pulG_2</name>
    <name evidence="2" type="ORF">Q31a_31500</name>
</gene>
<dbReference type="KEGG" id="ahel:Q31a_31500"/>
<dbReference type="NCBIfam" id="TIGR02532">
    <property type="entry name" value="IV_pilin_GFxxxE"/>
    <property type="match status" value="1"/>
</dbReference>
<dbReference type="InterPro" id="IPR027558">
    <property type="entry name" value="Pre_pil_HX9DG_C"/>
</dbReference>
<sequence length="359" mass="38164">MKRTFSASQSRRGFTLVELLVVIAIIGILVGLLLPAVQAAREAARRMSCSNNLKQLALSVHNYESTHKRVPRLASSVYADGIMNQSNWHGYSAHTMLLPYIEQGALFAQFGFNQNHYEAAVIAPPGSVPALIAGHTRISAFLCPSDIQYPASSNKNASGWELGELGNNNYGCSEGSNSGYNVASGEQNGFFKRQTEASFGDIVDGLSNTIMMAEFNKGDNTSSSFTAVGGDFANGVAFPGSWTHQFPTQEALTEYGQACLAAGVSSHRSTAGFRWIAPGFYNTAINTVAPPNWQYPGGMPCAGCGQGDSQGVFPARSRHTGGAQHALGDGSIHFISNSMDLRTYQGLGSARSGDVATLE</sequence>
<dbReference type="InterPro" id="IPR012902">
    <property type="entry name" value="N_methyl_site"/>
</dbReference>
<dbReference type="NCBIfam" id="TIGR04294">
    <property type="entry name" value="pre_pil_HX9DG"/>
    <property type="match status" value="1"/>
</dbReference>
<dbReference type="Pfam" id="PF07963">
    <property type="entry name" value="N_methyl"/>
    <property type="match status" value="1"/>
</dbReference>
<dbReference type="Gene3D" id="3.30.700.10">
    <property type="entry name" value="Glycoprotein, Type 4 Pilin"/>
    <property type="match status" value="1"/>
</dbReference>
<dbReference type="EMBL" id="CP036298">
    <property type="protein sequence ID" value="QDV24828.1"/>
    <property type="molecule type" value="Genomic_DNA"/>
</dbReference>
<reference evidence="2 3" key="1">
    <citation type="submission" date="2019-02" db="EMBL/GenBank/DDBJ databases">
        <title>Deep-cultivation of Planctomycetes and their phenomic and genomic characterization uncovers novel biology.</title>
        <authorList>
            <person name="Wiegand S."/>
            <person name="Jogler M."/>
            <person name="Boedeker C."/>
            <person name="Pinto D."/>
            <person name="Vollmers J."/>
            <person name="Rivas-Marin E."/>
            <person name="Kohn T."/>
            <person name="Peeters S.H."/>
            <person name="Heuer A."/>
            <person name="Rast P."/>
            <person name="Oberbeckmann S."/>
            <person name="Bunk B."/>
            <person name="Jeske O."/>
            <person name="Meyerdierks A."/>
            <person name="Storesund J.E."/>
            <person name="Kallscheuer N."/>
            <person name="Luecker S."/>
            <person name="Lage O.M."/>
            <person name="Pohl T."/>
            <person name="Merkel B.J."/>
            <person name="Hornburger P."/>
            <person name="Mueller R.-W."/>
            <person name="Bruemmer F."/>
            <person name="Labrenz M."/>
            <person name="Spormann A.M."/>
            <person name="Op den Camp H."/>
            <person name="Overmann J."/>
            <person name="Amann R."/>
            <person name="Jetten M.S.M."/>
            <person name="Mascher T."/>
            <person name="Medema M.H."/>
            <person name="Devos D.P."/>
            <person name="Kaster A.-K."/>
            <person name="Ovreas L."/>
            <person name="Rohde M."/>
            <person name="Galperin M.Y."/>
            <person name="Jogler C."/>
        </authorList>
    </citation>
    <scope>NUCLEOTIDE SEQUENCE [LARGE SCALE GENOMIC DNA]</scope>
    <source>
        <strain evidence="2 3">Q31a</strain>
    </source>
</reference>
<name>A0A518G8B4_9BACT</name>
<dbReference type="RefSeq" id="WP_145087261.1">
    <property type="nucleotide sequence ID" value="NZ_CP036298.1"/>
</dbReference>
<dbReference type="PANTHER" id="PTHR30093">
    <property type="entry name" value="GENERAL SECRETION PATHWAY PROTEIN G"/>
    <property type="match status" value="1"/>
</dbReference>
<accession>A0A518G8B4</accession>
<organism evidence="2 3">
    <name type="scientific">Aureliella helgolandensis</name>
    <dbReference type="NCBI Taxonomy" id="2527968"/>
    <lineage>
        <taxon>Bacteria</taxon>
        <taxon>Pseudomonadati</taxon>
        <taxon>Planctomycetota</taxon>
        <taxon>Planctomycetia</taxon>
        <taxon>Pirellulales</taxon>
        <taxon>Pirellulaceae</taxon>
        <taxon>Aureliella</taxon>
    </lineage>
</organism>
<dbReference type="Pfam" id="PF07596">
    <property type="entry name" value="SBP_bac_10"/>
    <property type="match status" value="1"/>
</dbReference>
<dbReference type="SUPFAM" id="SSF54523">
    <property type="entry name" value="Pili subunits"/>
    <property type="match status" value="1"/>
</dbReference>
<dbReference type="InterPro" id="IPR045584">
    <property type="entry name" value="Pilin-like"/>
</dbReference>
<proteinExistence type="predicted"/>
<dbReference type="PROSITE" id="PS00409">
    <property type="entry name" value="PROKAR_NTER_METHYL"/>
    <property type="match status" value="1"/>
</dbReference>
<feature type="domain" description="DUF1559" evidence="1">
    <location>
        <begin position="38"/>
        <end position="341"/>
    </location>
</feature>